<dbReference type="InterPro" id="IPR034457">
    <property type="entry name" value="Organic_radical-activating"/>
</dbReference>
<keyword evidence="2 6" id="KW-0949">S-adenosyl-L-methionine</keyword>
<dbReference type="eggNOG" id="COG1180">
    <property type="taxonomic scope" value="Bacteria"/>
</dbReference>
<dbReference type="Pfam" id="PF04055">
    <property type="entry name" value="Radical_SAM"/>
    <property type="match status" value="1"/>
</dbReference>
<gene>
    <name evidence="8" type="ordered locus">UWK_02185</name>
</gene>
<keyword evidence="4 6" id="KW-0408">Iron</keyword>
<comment type="cofactor">
    <cofactor evidence="6">
        <name>[4Fe-4S] cluster</name>
        <dbReference type="ChEBI" id="CHEBI:49883"/>
    </cofactor>
    <text evidence="6">Binds 1 [4Fe-4S] cluster. The cluster is coordinated with 3 cysteines and an exchangeable S-adenosyl-L-methionine.</text>
</comment>
<dbReference type="KEGG" id="dsf:UWK_02185"/>
<feature type="binding site" evidence="6">
    <location>
        <position position="82"/>
    </location>
    <ligand>
        <name>[4Fe-4S] cluster</name>
        <dbReference type="ChEBI" id="CHEBI:49883"/>
        <note>4Fe-4S-S-AdoMet</note>
    </ligand>
</feature>
<dbReference type="PANTHER" id="PTHR30352">
    <property type="entry name" value="PYRUVATE FORMATE-LYASE-ACTIVATING ENZYME"/>
    <property type="match status" value="1"/>
</dbReference>
<keyword evidence="8" id="KW-0670">Pyruvate</keyword>
<dbReference type="PROSITE" id="PS51918">
    <property type="entry name" value="RADICAL_SAM"/>
    <property type="match status" value="1"/>
</dbReference>
<reference evidence="9" key="1">
    <citation type="journal article" date="2013" name="Stand. Genomic Sci.">
        <title>Complete genome sequence of Desulfocapsa sulfexigens, a marine deltaproteobacterium specialized in disproportionating inorganic sulfur compounds.</title>
        <authorList>
            <person name="Finster K.W."/>
            <person name="Kjeldsen K.U."/>
            <person name="Kube M."/>
            <person name="Reinhardt R."/>
            <person name="Mussmann M."/>
            <person name="Amann R."/>
            <person name="Schreiber L."/>
        </authorList>
    </citation>
    <scope>NUCLEOTIDE SEQUENCE [LARGE SCALE GENOMIC DNA]</scope>
    <source>
        <strain evidence="9">DSM 10523 / SB164P1</strain>
    </source>
</reference>
<proteinExistence type="predicted"/>
<dbReference type="PANTHER" id="PTHR30352:SF5">
    <property type="entry name" value="PYRUVATE FORMATE-LYASE 1-ACTIVATING ENZYME"/>
    <property type="match status" value="1"/>
</dbReference>
<feature type="binding site" evidence="6">
    <location>
        <position position="89"/>
    </location>
    <ligand>
        <name>[4Fe-4S] cluster</name>
        <dbReference type="ChEBI" id="CHEBI:49883"/>
        <note>4Fe-4S-S-AdoMet</note>
    </ligand>
</feature>
<dbReference type="PATRIC" id="fig|1167006.5.peg.2377"/>
<feature type="domain" description="Radical SAM core" evidence="7">
    <location>
        <begin position="67"/>
        <end position="279"/>
    </location>
</feature>
<accession>M1PQP5</accession>
<dbReference type="RefSeq" id="WP_015404414.1">
    <property type="nucleotide sequence ID" value="NC_020304.1"/>
</dbReference>
<dbReference type="GO" id="GO:0051539">
    <property type="term" value="F:4 iron, 4 sulfur cluster binding"/>
    <property type="evidence" value="ECO:0007669"/>
    <property type="project" value="UniProtKB-KW"/>
</dbReference>
<dbReference type="Gene3D" id="3.20.20.70">
    <property type="entry name" value="Aldolase class I"/>
    <property type="match status" value="1"/>
</dbReference>
<dbReference type="SMART" id="SM00729">
    <property type="entry name" value="Elp3"/>
    <property type="match status" value="1"/>
</dbReference>
<dbReference type="SFLD" id="SFLDG01101">
    <property type="entry name" value="Uncharacterised_Radical_SAM_Su"/>
    <property type="match status" value="1"/>
</dbReference>
<keyword evidence="9" id="KW-1185">Reference proteome</keyword>
<dbReference type="HOGENOM" id="CLU_044176_1_0_7"/>
<dbReference type="PIRSF" id="PIRSF004869">
    <property type="entry name" value="PflX_prd"/>
    <property type="match status" value="1"/>
</dbReference>
<evidence type="ECO:0000313" key="8">
    <source>
        <dbReference type="EMBL" id="AGF78726.1"/>
    </source>
</evidence>
<dbReference type="CDD" id="cd01335">
    <property type="entry name" value="Radical_SAM"/>
    <property type="match status" value="1"/>
</dbReference>
<dbReference type="InterPro" id="IPR058240">
    <property type="entry name" value="rSAM_sf"/>
</dbReference>
<keyword evidence="5 6" id="KW-0411">Iron-sulfur</keyword>
<keyword evidence="1" id="KW-0004">4Fe-4S</keyword>
<evidence type="ECO:0000256" key="6">
    <source>
        <dbReference type="PIRSR" id="PIRSR004869-50"/>
    </source>
</evidence>
<dbReference type="Proteomes" id="UP000011721">
    <property type="component" value="Chromosome"/>
</dbReference>
<evidence type="ECO:0000256" key="1">
    <source>
        <dbReference type="ARBA" id="ARBA00022485"/>
    </source>
</evidence>
<protein>
    <submittedName>
        <fullName evidence="8">Pyruvate-formate lyase-activating enzyme</fullName>
    </submittedName>
</protein>
<dbReference type="STRING" id="1167006.UWK_02185"/>
<keyword evidence="8" id="KW-0456">Lyase</keyword>
<dbReference type="InterPro" id="IPR006638">
    <property type="entry name" value="Elp3/MiaA/NifB-like_rSAM"/>
</dbReference>
<sequence length="337" mass="37043">MKEALLYQKESNDRVTCLLCSHNCSIANHRRGLCGVRENKGGVLYSLVYGKVIAEHIDPIEKKPLFHVLPGSRSLSIATVGCNFSCRHCQNASISQPGSFSSDAVPGVAKSPEAVVESALAAGCNSISYTYVEPTIFFEYAYDCMSLAKREGLKNCFVSNGYMSKPATELLTPVLDAINIDLKSYRNEFYKTVCGARLQPVLDSIRRMHDAGVWVEVTTLLIPGLNDSDEELRQIADFLVSIDKSIPWHVTGFFPTYKLTDRPPTSLESLEHAREIGIAQGLQYVYAGNRPGKGGENSSCPSCGFEVILRHGFFIQKNNLIQGKCPSCNSSIAGIWE</sequence>
<dbReference type="EMBL" id="CP003985">
    <property type="protein sequence ID" value="AGF78726.1"/>
    <property type="molecule type" value="Genomic_DNA"/>
</dbReference>
<dbReference type="InterPro" id="IPR027596">
    <property type="entry name" value="AmmeMemoSam_rS"/>
</dbReference>
<dbReference type="AlphaFoldDB" id="M1PQP5"/>
<feature type="binding site" evidence="6">
    <location>
        <position position="86"/>
    </location>
    <ligand>
        <name>[4Fe-4S] cluster</name>
        <dbReference type="ChEBI" id="CHEBI:49883"/>
        <note>4Fe-4S-S-AdoMet</note>
    </ligand>
</feature>
<evidence type="ECO:0000259" key="7">
    <source>
        <dbReference type="PROSITE" id="PS51918"/>
    </source>
</evidence>
<evidence type="ECO:0000256" key="3">
    <source>
        <dbReference type="ARBA" id="ARBA00022723"/>
    </source>
</evidence>
<evidence type="ECO:0000313" key="9">
    <source>
        <dbReference type="Proteomes" id="UP000011721"/>
    </source>
</evidence>
<dbReference type="OrthoDB" id="9778883at2"/>
<evidence type="ECO:0000256" key="2">
    <source>
        <dbReference type="ARBA" id="ARBA00022691"/>
    </source>
</evidence>
<dbReference type="InterPro" id="IPR007197">
    <property type="entry name" value="rSAM"/>
</dbReference>
<dbReference type="InterPro" id="IPR016431">
    <property type="entry name" value="Pyrv-formate_lyase-activ_prd"/>
</dbReference>
<organism evidence="8 9">
    <name type="scientific">Desulfocapsa sulfexigens (strain DSM 10523 / SB164P1)</name>
    <dbReference type="NCBI Taxonomy" id="1167006"/>
    <lineage>
        <taxon>Bacteria</taxon>
        <taxon>Pseudomonadati</taxon>
        <taxon>Thermodesulfobacteriota</taxon>
        <taxon>Desulfobulbia</taxon>
        <taxon>Desulfobulbales</taxon>
        <taxon>Desulfocapsaceae</taxon>
        <taxon>Desulfocapsa</taxon>
    </lineage>
</organism>
<dbReference type="NCBIfam" id="TIGR04337">
    <property type="entry name" value="AmmeMemoSam_rS"/>
    <property type="match status" value="1"/>
</dbReference>
<dbReference type="GO" id="GO:0046872">
    <property type="term" value="F:metal ion binding"/>
    <property type="evidence" value="ECO:0007669"/>
    <property type="project" value="UniProtKB-KW"/>
</dbReference>
<name>M1PQP5_DESSD</name>
<dbReference type="SUPFAM" id="SSF102114">
    <property type="entry name" value="Radical SAM enzymes"/>
    <property type="match status" value="1"/>
</dbReference>
<dbReference type="SFLD" id="SFLDS00029">
    <property type="entry name" value="Radical_SAM"/>
    <property type="match status" value="1"/>
</dbReference>
<evidence type="ECO:0000256" key="5">
    <source>
        <dbReference type="ARBA" id="ARBA00023014"/>
    </source>
</evidence>
<evidence type="ECO:0000256" key="4">
    <source>
        <dbReference type="ARBA" id="ARBA00023004"/>
    </source>
</evidence>
<keyword evidence="3 6" id="KW-0479">Metal-binding</keyword>
<dbReference type="GO" id="GO:0016829">
    <property type="term" value="F:lyase activity"/>
    <property type="evidence" value="ECO:0007669"/>
    <property type="project" value="UniProtKB-KW"/>
</dbReference>
<dbReference type="InterPro" id="IPR013785">
    <property type="entry name" value="Aldolase_TIM"/>
</dbReference>